<comment type="caution">
    <text evidence="5">The sequence shown here is derived from an EMBL/GenBank/DDBJ whole genome shotgun (WGS) entry which is preliminary data.</text>
</comment>
<feature type="transmembrane region" description="Helical" evidence="3">
    <location>
        <begin position="606"/>
        <end position="628"/>
    </location>
</feature>
<dbReference type="InterPro" id="IPR011701">
    <property type="entry name" value="MFS"/>
</dbReference>
<feature type="transmembrane region" description="Helical" evidence="3">
    <location>
        <begin position="242"/>
        <end position="262"/>
    </location>
</feature>
<keyword evidence="3" id="KW-0472">Membrane</keyword>
<dbReference type="EMBL" id="VIIS01002210">
    <property type="protein sequence ID" value="KAF0287161.1"/>
    <property type="molecule type" value="Genomic_DNA"/>
</dbReference>
<feature type="transmembrane region" description="Helical" evidence="3">
    <location>
        <begin position="733"/>
        <end position="751"/>
    </location>
</feature>
<feature type="region of interest" description="Disordered" evidence="2">
    <location>
        <begin position="1"/>
        <end position="76"/>
    </location>
</feature>
<evidence type="ECO:0000256" key="2">
    <source>
        <dbReference type="SAM" id="MobiDB-lite"/>
    </source>
</evidence>
<feature type="region of interest" description="Disordered" evidence="2">
    <location>
        <begin position="344"/>
        <end position="394"/>
    </location>
</feature>
<dbReference type="Proteomes" id="UP000440578">
    <property type="component" value="Unassembled WGS sequence"/>
</dbReference>
<dbReference type="Pfam" id="PF07690">
    <property type="entry name" value="MFS_1"/>
    <property type="match status" value="2"/>
</dbReference>
<sequence>MGNANETLAHDGSEPQLARTTTMPTIQEEDEDASDKSHSGGVHMAPRTDEEDRRPQFHIGDQRRSIQGEDTQFLRVPQLRRESAAGGESADPDPADQNEDVVLQVPHVVPPDGGWGWVIVAASFMCNAIVDGFIFSFGVLLLPLVDEFGESKSKTAWIGSILSGFYLIAGPFVSALANKFGFRVVTIMGAVISSLGFFISAYATSVDFLVITYGLVGGIGFGMIYLPAVIAAGFYFDKRRALATGIAVCGSGIGTFIMAPLVSSLVKWRGWRGAVMVQAGIVVTCALFGALFRPLQPVKTNQTVDASSVPGTPLMIRIKRARDKLMEDVTPFGSMYSIEAAMSRNTSASNFRRPSAVDGRPSALTGVRSEHHMPRRGSEQRRHPADGQHRKSLPSINYARILMDRRSSQPPTPRPGGSPAPGAGPAPAKLSPRSSDSGYAEAEERQAAPADTARPLLEVVPPPDEPEPAAGQDAAPHTDDNRNELSPGSAAGSGQLKVPTAGHPGGSQQLRLPETRRRFSVQDAARPLYREDIFYSGSVLKLKEFASVESADKYHASVTHLPPAWPTEQEETEAERRAAAYCFCCSRPFTDVLATMLDFSLLRSPTFMVLSLSGFLALMGLFVPFMYLVDRAILLGIDEASATFIISLIGIMNTVGRVGCGWISDHPRVDALFVNNAAIITAGVASIASPSFQTYEMLMAYAVVFGMAIACFASLRSILVVEMLGLHRLNNAFGLMLLFQGIAATVGGPIAGTLYDSTQSYDATFYIAGSFFLAAGVISLPLHRIKRWEEQNSGQGVRDPVMPSGHV</sequence>
<gene>
    <name evidence="5" type="primary">SLC16A14_0</name>
    <name evidence="5" type="ORF">FJT64_014347</name>
</gene>
<feature type="transmembrane region" description="Helical" evidence="3">
    <location>
        <begin position="698"/>
        <end position="721"/>
    </location>
</feature>
<dbReference type="InterPro" id="IPR036259">
    <property type="entry name" value="MFS_trans_sf"/>
</dbReference>
<evidence type="ECO:0000259" key="4">
    <source>
        <dbReference type="PROSITE" id="PS50850"/>
    </source>
</evidence>
<feature type="transmembrane region" description="Helical" evidence="3">
    <location>
        <begin position="640"/>
        <end position="660"/>
    </location>
</feature>
<dbReference type="InterPro" id="IPR020846">
    <property type="entry name" value="MFS_dom"/>
</dbReference>
<feature type="transmembrane region" description="Helical" evidence="3">
    <location>
        <begin position="210"/>
        <end position="235"/>
    </location>
</feature>
<proteinExistence type="predicted"/>
<dbReference type="PROSITE" id="PS50850">
    <property type="entry name" value="MFS"/>
    <property type="match status" value="1"/>
</dbReference>
<feature type="transmembrane region" description="Helical" evidence="3">
    <location>
        <begin position="274"/>
        <end position="292"/>
    </location>
</feature>
<keyword evidence="3" id="KW-1133">Transmembrane helix</keyword>
<dbReference type="GO" id="GO:0008028">
    <property type="term" value="F:monocarboxylic acid transmembrane transporter activity"/>
    <property type="evidence" value="ECO:0007669"/>
    <property type="project" value="TreeGrafter"/>
</dbReference>
<dbReference type="InterPro" id="IPR050327">
    <property type="entry name" value="Proton-linked_MCT"/>
</dbReference>
<feature type="transmembrane region" description="Helical" evidence="3">
    <location>
        <begin position="184"/>
        <end position="204"/>
    </location>
</feature>
<evidence type="ECO:0000313" key="6">
    <source>
        <dbReference type="Proteomes" id="UP000440578"/>
    </source>
</evidence>
<comment type="subcellular location">
    <subcellularLocation>
        <location evidence="1">Membrane</location>
        <topology evidence="1">Multi-pass membrane protein</topology>
    </subcellularLocation>
</comment>
<protein>
    <submittedName>
        <fullName evidence="5">Monocarboxylate transporter 14</fullName>
    </submittedName>
</protein>
<feature type="transmembrane region" description="Helical" evidence="3">
    <location>
        <begin position="156"/>
        <end position="177"/>
    </location>
</feature>
<organism evidence="5 6">
    <name type="scientific">Amphibalanus amphitrite</name>
    <name type="common">Striped barnacle</name>
    <name type="synonym">Balanus amphitrite</name>
    <dbReference type="NCBI Taxonomy" id="1232801"/>
    <lineage>
        <taxon>Eukaryota</taxon>
        <taxon>Metazoa</taxon>
        <taxon>Ecdysozoa</taxon>
        <taxon>Arthropoda</taxon>
        <taxon>Crustacea</taxon>
        <taxon>Multicrustacea</taxon>
        <taxon>Cirripedia</taxon>
        <taxon>Thoracica</taxon>
        <taxon>Thoracicalcarea</taxon>
        <taxon>Balanomorpha</taxon>
        <taxon>Balanoidea</taxon>
        <taxon>Balanidae</taxon>
        <taxon>Amphibalaninae</taxon>
        <taxon>Amphibalanus</taxon>
    </lineage>
</organism>
<evidence type="ECO:0000256" key="3">
    <source>
        <dbReference type="SAM" id="Phobius"/>
    </source>
</evidence>
<dbReference type="GO" id="GO:0016020">
    <property type="term" value="C:membrane"/>
    <property type="evidence" value="ECO:0007669"/>
    <property type="project" value="UniProtKB-SubCell"/>
</dbReference>
<dbReference type="SUPFAM" id="SSF103473">
    <property type="entry name" value="MFS general substrate transporter"/>
    <property type="match status" value="1"/>
</dbReference>
<keyword evidence="3" id="KW-0812">Transmembrane</keyword>
<dbReference type="PANTHER" id="PTHR11360">
    <property type="entry name" value="MONOCARBOXYLATE TRANSPORTER"/>
    <property type="match status" value="1"/>
</dbReference>
<dbReference type="OrthoDB" id="6509908at2759"/>
<dbReference type="CDD" id="cd17352">
    <property type="entry name" value="MFS_MCT_SLC16"/>
    <property type="match status" value="1"/>
</dbReference>
<name>A0A6A4VC14_AMPAM</name>
<evidence type="ECO:0000256" key="1">
    <source>
        <dbReference type="ARBA" id="ARBA00004141"/>
    </source>
</evidence>
<reference evidence="5 6" key="1">
    <citation type="submission" date="2019-07" db="EMBL/GenBank/DDBJ databases">
        <title>Draft genome assembly of a fouling barnacle, Amphibalanus amphitrite (Darwin, 1854): The first reference genome for Thecostraca.</title>
        <authorList>
            <person name="Kim W."/>
        </authorList>
    </citation>
    <scope>NUCLEOTIDE SEQUENCE [LARGE SCALE GENOMIC DNA]</scope>
    <source>
        <strain evidence="5">SNU_AA5</strain>
        <tissue evidence="5">Soma without cirri and trophi</tissue>
    </source>
</reference>
<feature type="domain" description="Major facilitator superfamily (MFS) profile" evidence="4">
    <location>
        <begin position="116"/>
        <end position="787"/>
    </location>
</feature>
<dbReference type="PANTHER" id="PTHR11360:SF238">
    <property type="entry name" value="SD10469P"/>
    <property type="match status" value="1"/>
</dbReference>
<feature type="transmembrane region" description="Helical" evidence="3">
    <location>
        <begin position="672"/>
        <end position="692"/>
    </location>
</feature>
<feature type="transmembrane region" description="Helical" evidence="3">
    <location>
        <begin position="763"/>
        <end position="782"/>
    </location>
</feature>
<feature type="compositionally biased region" description="Pro residues" evidence="2">
    <location>
        <begin position="410"/>
        <end position="424"/>
    </location>
</feature>
<dbReference type="Gene3D" id="1.20.1250.20">
    <property type="entry name" value="MFS general substrate transporter like domains"/>
    <property type="match status" value="2"/>
</dbReference>
<feature type="compositionally biased region" description="Basic and acidic residues" evidence="2">
    <location>
        <begin position="368"/>
        <end position="389"/>
    </location>
</feature>
<feature type="transmembrane region" description="Helical" evidence="3">
    <location>
        <begin position="117"/>
        <end position="144"/>
    </location>
</feature>
<keyword evidence="6" id="KW-1185">Reference proteome</keyword>
<dbReference type="AlphaFoldDB" id="A0A6A4VC14"/>
<accession>A0A6A4VC14</accession>
<evidence type="ECO:0000313" key="5">
    <source>
        <dbReference type="EMBL" id="KAF0287161.1"/>
    </source>
</evidence>
<feature type="region of interest" description="Disordered" evidence="2">
    <location>
        <begin position="406"/>
        <end position="514"/>
    </location>
</feature>
<feature type="compositionally biased region" description="Basic and acidic residues" evidence="2">
    <location>
        <begin position="46"/>
        <end position="67"/>
    </location>
</feature>